<keyword evidence="2" id="KW-0732">Signal</keyword>
<proteinExistence type="predicted"/>
<evidence type="ECO:0000313" key="3">
    <source>
        <dbReference type="EMBL" id="UKK00741.2"/>
    </source>
</evidence>
<feature type="coiled-coil region" evidence="1">
    <location>
        <begin position="761"/>
        <end position="805"/>
    </location>
</feature>
<dbReference type="EMBL" id="CP056069">
    <property type="protein sequence ID" value="UKK00741.2"/>
    <property type="molecule type" value="Genomic_DNA"/>
</dbReference>
<evidence type="ECO:0000256" key="2">
    <source>
        <dbReference type="SAM" id="SignalP"/>
    </source>
</evidence>
<dbReference type="InterPro" id="IPR007480">
    <property type="entry name" value="DUF529"/>
</dbReference>
<sequence>MRLIHYAVFLFCSFGAKLVKAGPTLDLDTYDPEEFNLVLGRETNYNTEKFTPKSNDEITRVTASGTELYTSETSDTVSSVKVYSVKSVPQLVEINLSVSNTTVRFLKNGNEYQQVDVSNFIQKVNNMSDGTFTANFDFTLNLESKFTPRNLFTKKEDLVDGVKTYVFAPVSEPHMTLVKEGPLTVATAATGEHFTKVTVSLKGSHMSLALVESTQNNTPHAYYFQKQHSWKPIDKQEYERLLDGLHPVDVYAKVTLDISAPDNQHFQEQRDFDAGLTETVYNPLTGYEVTKVTSGSTELWSSNENRSSRVVVYSVRDGVKLVKVQVKNAGGTTDVLLSEDGGAFITVNQQEFSDRLQNLRNQPRHGRSSGPATLDVASPNTNEFQVVQRSFKGVHYKEFSRTNGMSIPKVESSGAVVFDPPSSVAVTHVNAYLKLGVPTLYQVSGVESGNVPFNTLLKLDHGNAVAVDSREFQDFLATATRPPSLHTKLGLDLDSPEQDNVAVYSSKVYGLDNTVAQAHDGYFFDEVNVGGTSLWTAGAHPGVSLTQVVAFKNATGELKLLELEGFHDGNYVSFYYEHVGGEWKHVDQPTFQSKFRVLKLSGAAMKPSQGSGAEQTPDFLFPAELPGASEELPGPAPTLAPSKELELVDLDTENIDDTKVSMIAGSDQGYYFKSFAPQNDVYFGSVRGPSGFEFNGNGLRLVTLVKFFWVHSKLVGANLFTDSVYGQSPLVYYYTYEGGKWEYSLNMTRLAELLANETAYTNEQKADLEHLEKQTEKLRKTLEKLKEAELKEVEKRRKQEEEENKAVVPKKLSHKTRLFDEMADLDQHPPPKAPEAVEETEEELNKRRHSYAGGDKILVESELLYFELSNPKTNDFVHTKDYTCMGLSSIDVTPFAGRYLHVVSLHGKRVWVSSNNRRATNMQLFYADDQIVGALLKVTSVVRGTTVTGEEFDYLFVKDGELQKVSVSDFMNLSNIRFQSAALVNLSKGRQTQ</sequence>
<feature type="chain" id="PRO_5037332710" evidence="2">
    <location>
        <begin position="22"/>
        <end position="993"/>
    </location>
</feature>
<dbReference type="AlphaFoldDB" id="A0A976QSE0"/>
<evidence type="ECO:0000313" key="4">
    <source>
        <dbReference type="Proteomes" id="UP000244811"/>
    </source>
</evidence>
<protein>
    <submittedName>
        <fullName evidence="3">Uncharacterized protein</fullName>
    </submittedName>
</protein>
<feature type="signal peptide" evidence="2">
    <location>
        <begin position="1"/>
        <end position="21"/>
    </location>
</feature>
<name>A0A976QSE0_THEOR</name>
<gene>
    <name evidence="3" type="ORF">MACK_000815</name>
</gene>
<dbReference type="Pfam" id="PF04385">
    <property type="entry name" value="FAINT"/>
    <property type="match status" value="2"/>
</dbReference>
<keyword evidence="1" id="KW-0175">Coiled coil</keyword>
<organism evidence="3 4">
    <name type="scientific">Theileria orientalis</name>
    <dbReference type="NCBI Taxonomy" id="68886"/>
    <lineage>
        <taxon>Eukaryota</taxon>
        <taxon>Sar</taxon>
        <taxon>Alveolata</taxon>
        <taxon>Apicomplexa</taxon>
        <taxon>Aconoidasida</taxon>
        <taxon>Piroplasmida</taxon>
        <taxon>Theileriidae</taxon>
        <taxon>Theileria</taxon>
    </lineage>
</organism>
<evidence type="ECO:0000256" key="1">
    <source>
        <dbReference type="SAM" id="Coils"/>
    </source>
</evidence>
<reference evidence="3" key="1">
    <citation type="submission" date="2022-07" db="EMBL/GenBank/DDBJ databases">
        <title>Evaluation of T. orientalis genome assembly methods using nanopore sequencing and analysis of variation between genomes.</title>
        <authorList>
            <person name="Yam J."/>
            <person name="Micallef M.L."/>
            <person name="Liu M."/>
            <person name="Djordjevic S.P."/>
            <person name="Bogema D.R."/>
            <person name="Jenkins C."/>
        </authorList>
    </citation>
    <scope>NUCLEOTIDE SEQUENCE</scope>
    <source>
        <strain evidence="3">Goon Nure</strain>
    </source>
</reference>
<dbReference type="Proteomes" id="UP000244811">
    <property type="component" value="Chromosome 1"/>
</dbReference>
<accession>A0A976QSE0</accession>